<accession>A0ACB8BXN9</accession>
<evidence type="ECO:0000313" key="2">
    <source>
        <dbReference type="Proteomes" id="UP000790709"/>
    </source>
</evidence>
<keyword evidence="1" id="KW-0378">Hydrolase</keyword>
<protein>
    <submittedName>
        <fullName evidence="1">P-loop containing nucleoside triphosphate hydrolase protein</fullName>
    </submittedName>
</protein>
<name>A0ACB8BXN9_9AGAM</name>
<keyword evidence="2" id="KW-1185">Reference proteome</keyword>
<gene>
    <name evidence="1" type="ORF">BV22DRAFT_1002737</name>
</gene>
<comment type="caution">
    <text evidence="1">The sequence shown here is derived from an EMBL/GenBank/DDBJ whole genome shotgun (WGS) entry which is preliminary data.</text>
</comment>
<organism evidence="1 2">
    <name type="scientific">Leucogyrophana mollusca</name>
    <dbReference type="NCBI Taxonomy" id="85980"/>
    <lineage>
        <taxon>Eukaryota</taxon>
        <taxon>Fungi</taxon>
        <taxon>Dikarya</taxon>
        <taxon>Basidiomycota</taxon>
        <taxon>Agaricomycotina</taxon>
        <taxon>Agaricomycetes</taxon>
        <taxon>Agaricomycetidae</taxon>
        <taxon>Boletales</taxon>
        <taxon>Boletales incertae sedis</taxon>
        <taxon>Leucogyrophana</taxon>
    </lineage>
</organism>
<proteinExistence type="predicted"/>
<dbReference type="Proteomes" id="UP000790709">
    <property type="component" value="Unassembled WGS sequence"/>
</dbReference>
<evidence type="ECO:0000313" key="1">
    <source>
        <dbReference type="EMBL" id="KAH7929408.1"/>
    </source>
</evidence>
<dbReference type="EMBL" id="MU266341">
    <property type="protein sequence ID" value="KAH7929408.1"/>
    <property type="molecule type" value="Genomic_DNA"/>
</dbReference>
<sequence>MLRQVNNNLLRRANQNPWSCQWYCRRLLTAGARDDTSRIRNMALVAHIDSGKTTLTESILHKSSYLATPGSVDTGSTTTDFLPAERERGITIQSASIPVEWKDWHFNLIDTPGHADFGMEVESASRVVDGAVVLIDSVEGVESQTKGVWRQLDRYNVPTRLMFLNKLDRPGASFKSSLLSLLAHRLHPKPMALSLPIASFSPEDYSRAEPGVHGLVDLVKWEIWKWDDHGASSVSPLPQTVEDICHSEILPFDHPIIPHLAPARIALLENLAMFSEGLMEVLLDLPSGPSSYLGLQAADIMPHLRKATLRNDVLPVLCGSAMKSIGTEMVMNYVGELLPSPMDVRHQIEAADAPLRILAWKVSWDKRRGWMTFVRVYSGTLKRQTSIYNTSSGQKEKVSKVLLLYASEAEEVETLPFGSVGVLLGLKYTRTGDTLVGGRGPTSPKTPQVSLRNIIPPPAVMSASVIPKSHSDLDPVQDALHALSRTDPSVRVDTQEGQILVHGLGALHLEIVEGRLRDEWGVKFEFGGRRVSYREGLGHGTSSNNNEWTTEVAGKPVTVALWMAVTPLSETEHGDPVWDDNLVLGPDGKALPSPDAFRDQQDPMGNIARGIASSLSNSPHTSLAFSHVKVHITGFKFPQEISPSILAGASSAILRDRIRSAGMGPVMEPYIKLKVSVNEDTLGKVVKDLTENGGEVLDLASDAISTASGEEELGAYSTDGVYVPPEELSPSSASSAAANSAVSSPRLKRTIHAVAPLSKMLDYSTRLRALSGGHGLFEMANAGFRTVTGSRKMEILREIGRA</sequence>
<reference evidence="1" key="1">
    <citation type="journal article" date="2021" name="New Phytol.">
        <title>Evolutionary innovations through gain and loss of genes in the ectomycorrhizal Boletales.</title>
        <authorList>
            <person name="Wu G."/>
            <person name="Miyauchi S."/>
            <person name="Morin E."/>
            <person name="Kuo A."/>
            <person name="Drula E."/>
            <person name="Varga T."/>
            <person name="Kohler A."/>
            <person name="Feng B."/>
            <person name="Cao Y."/>
            <person name="Lipzen A."/>
            <person name="Daum C."/>
            <person name="Hundley H."/>
            <person name="Pangilinan J."/>
            <person name="Johnson J."/>
            <person name="Barry K."/>
            <person name="LaButti K."/>
            <person name="Ng V."/>
            <person name="Ahrendt S."/>
            <person name="Min B."/>
            <person name="Choi I.G."/>
            <person name="Park H."/>
            <person name="Plett J.M."/>
            <person name="Magnuson J."/>
            <person name="Spatafora J.W."/>
            <person name="Nagy L.G."/>
            <person name="Henrissat B."/>
            <person name="Grigoriev I.V."/>
            <person name="Yang Z.L."/>
            <person name="Xu J."/>
            <person name="Martin F.M."/>
        </authorList>
    </citation>
    <scope>NUCLEOTIDE SEQUENCE</scope>
    <source>
        <strain evidence="1">KUC20120723A-06</strain>
    </source>
</reference>